<keyword evidence="2" id="KW-1185">Reference proteome</keyword>
<sequence>FDWCEKEQGVATENVLCELIPDCHKRIRDAIADLKSTLAEMEETKWSIHTMDKSEKIVIGKRASVLLWRGNKLVETQVELVIQDNCRCITSTIPELVIIELVEAYHH</sequence>
<gene>
    <name evidence="1" type="ORF">TAV2_LOCUS5886</name>
</gene>
<name>A0AAU9RN61_THLAR</name>
<dbReference type="Proteomes" id="UP000836841">
    <property type="component" value="Chromosome 2"/>
</dbReference>
<evidence type="ECO:0000313" key="2">
    <source>
        <dbReference type="Proteomes" id="UP000836841"/>
    </source>
</evidence>
<organism evidence="1 2">
    <name type="scientific">Thlaspi arvense</name>
    <name type="common">Field penny-cress</name>
    <dbReference type="NCBI Taxonomy" id="13288"/>
    <lineage>
        <taxon>Eukaryota</taxon>
        <taxon>Viridiplantae</taxon>
        <taxon>Streptophyta</taxon>
        <taxon>Embryophyta</taxon>
        <taxon>Tracheophyta</taxon>
        <taxon>Spermatophyta</taxon>
        <taxon>Magnoliopsida</taxon>
        <taxon>eudicotyledons</taxon>
        <taxon>Gunneridae</taxon>
        <taxon>Pentapetalae</taxon>
        <taxon>rosids</taxon>
        <taxon>malvids</taxon>
        <taxon>Brassicales</taxon>
        <taxon>Brassicaceae</taxon>
        <taxon>Thlaspideae</taxon>
        <taxon>Thlaspi</taxon>
    </lineage>
</organism>
<proteinExistence type="predicted"/>
<feature type="non-terminal residue" evidence="1">
    <location>
        <position position="107"/>
    </location>
</feature>
<reference evidence="1 2" key="1">
    <citation type="submission" date="2022-03" db="EMBL/GenBank/DDBJ databases">
        <authorList>
            <person name="Nunn A."/>
            <person name="Chopra R."/>
            <person name="Nunn A."/>
            <person name="Contreras Garrido A."/>
        </authorList>
    </citation>
    <scope>NUCLEOTIDE SEQUENCE [LARGE SCALE GENOMIC DNA]</scope>
</reference>
<feature type="non-terminal residue" evidence="1">
    <location>
        <position position="1"/>
    </location>
</feature>
<accession>A0AAU9RN61</accession>
<evidence type="ECO:0000313" key="1">
    <source>
        <dbReference type="EMBL" id="CAH2047022.1"/>
    </source>
</evidence>
<protein>
    <submittedName>
        <fullName evidence="1">Uncharacterized protein</fullName>
    </submittedName>
</protein>
<dbReference type="EMBL" id="OU466858">
    <property type="protein sequence ID" value="CAH2047022.1"/>
    <property type="molecule type" value="Genomic_DNA"/>
</dbReference>
<dbReference type="AlphaFoldDB" id="A0AAU9RN61"/>